<keyword evidence="2 7" id="KW-0813">Transport</keyword>
<keyword evidence="5 7" id="KW-0472">Membrane</keyword>
<protein>
    <submittedName>
        <fullName evidence="9">TonB-dependent receptor plug</fullName>
    </submittedName>
</protein>
<dbReference type="Proteomes" id="UP000031802">
    <property type="component" value="Unassembled WGS sequence"/>
</dbReference>
<dbReference type="Gene3D" id="2.170.130.10">
    <property type="entry name" value="TonB-dependent receptor, plug domain"/>
    <property type="match status" value="1"/>
</dbReference>
<dbReference type="GO" id="GO:0009279">
    <property type="term" value="C:cell outer membrane"/>
    <property type="evidence" value="ECO:0007669"/>
    <property type="project" value="UniProtKB-SubCell"/>
</dbReference>
<dbReference type="AlphaFoldDB" id="A0A0B8TCE6"/>
<dbReference type="NCBIfam" id="TIGR04057">
    <property type="entry name" value="SusC_RagA_signa"/>
    <property type="match status" value="1"/>
</dbReference>
<dbReference type="InterPro" id="IPR036942">
    <property type="entry name" value="Beta-barrel_TonB_sf"/>
</dbReference>
<dbReference type="PROSITE" id="PS52016">
    <property type="entry name" value="TONB_DEPENDENT_REC_3"/>
    <property type="match status" value="1"/>
</dbReference>
<gene>
    <name evidence="9" type="ORF">DI53_0180</name>
</gene>
<name>A0A0B8TCE6_9SPHI</name>
<comment type="similarity">
    <text evidence="7">Belongs to the TonB-dependent receptor family.</text>
</comment>
<comment type="caution">
    <text evidence="9">The sequence shown here is derived from an EMBL/GenBank/DDBJ whole genome shotgun (WGS) entry which is preliminary data.</text>
</comment>
<keyword evidence="3 7" id="KW-1134">Transmembrane beta strand</keyword>
<evidence type="ECO:0000256" key="3">
    <source>
        <dbReference type="ARBA" id="ARBA00022452"/>
    </source>
</evidence>
<dbReference type="InterPro" id="IPR023997">
    <property type="entry name" value="TonB-dep_OMP_SusC/RagA_CS"/>
</dbReference>
<dbReference type="Gene3D" id="2.60.40.1120">
    <property type="entry name" value="Carboxypeptidase-like, regulatory domain"/>
    <property type="match status" value="1"/>
</dbReference>
<evidence type="ECO:0000256" key="5">
    <source>
        <dbReference type="ARBA" id="ARBA00023136"/>
    </source>
</evidence>
<sequence>MRHKIILTILALTIFLQSRGQTGSTVNGVVLDADGRKPLASVTVSLLRGGAATSTSTNQVGEFSLRVSEQTGRIRASLVGYGDEEVAFQQGQVVTILMRAAQSELDQVVVVGYGTVKKRDLTGSVVSVKGDEIAKVPSANIIESVQGKVPGVDITRSNGSASAGVNIAVRGNRSITAQNGPLFIVDGVQYSNIQDINPNDIQSMEILKDASSTAIYGSRGANGVIIITTKRGATGKARIDFNAYAGLNQVDRYPSVMDLNQWVSLRREAYRATGRWNSEADDNIVFNDAELAAIRNNEYIDYFDLLTKNGTQQNYQVSVSGGNENTTVYFSGDYLKETGIFERDATDRFGARLNIDQKLGSYFKAGMQANVTRYEIEQRRDPLNQANKINPLGRLRDDAGNLILYPLNGSAISPLADLEPNAYAAQTNRTRVLTNAYLELTGLKGFTARSNIGITLSNSRDGVYAGSYTIDRNGGFSQATYDADNSYLINWENVLTYQKELGDHNFTLSGVNSFLLNRSDNINASGQDLLLDGQLFYALGNARRNLATNTNYVMNNLLSFAGRLNYSFKGKYLLTATGRWDGSSILAKGHQWAFFPSIAAAWRIVDEDFMKNQQVFSELKLRATYGKAGNSAVNPYDTQNSLTRVAFAYDDVPATGYTFSPQIGNPFLGWEITATSNLALDFGFLGNRLNGSIDVYDSRTTDLLLNRGLPPTTGVTSVIQNVGKTRNRGVEVALNAQVLKNTAFGWNSAISFTSNREEIVELVTADDDIGNGWFIGEPTQVFYDYEKLGIWQLGQEEEAARFGQKPGDIRVRDINGDGQIDATNDRRVIGNPRPNWLAGWDNNFTYKGFDLNVYVFVRWGQMLRPDFLRRYDPQGLGQSTATIDYWTPENPSNDYPRPNSGMSLGSMLFSSSLGYVDGSFARIRNISLGYTFQGDNLKSKYLRSLRIYGTARNPFTWTRSSMLKEYDPERGGSENFPMTKLFVFGVNVGF</sequence>
<evidence type="ECO:0000313" key="10">
    <source>
        <dbReference type="Proteomes" id="UP000031802"/>
    </source>
</evidence>
<dbReference type="PATRIC" id="fig|1229276.3.peg.184"/>
<dbReference type="Pfam" id="PF13715">
    <property type="entry name" value="CarbopepD_reg_2"/>
    <property type="match status" value="1"/>
</dbReference>
<dbReference type="SUPFAM" id="SSF49464">
    <property type="entry name" value="Carboxypeptidase regulatory domain-like"/>
    <property type="match status" value="1"/>
</dbReference>
<dbReference type="FunFam" id="2.170.130.10:FF:000008">
    <property type="entry name" value="SusC/RagA family TonB-linked outer membrane protein"/>
    <property type="match status" value="1"/>
</dbReference>
<dbReference type="EMBL" id="JJMU01000002">
    <property type="protein sequence ID" value="KGE16065.1"/>
    <property type="molecule type" value="Genomic_DNA"/>
</dbReference>
<keyword evidence="9" id="KW-0675">Receptor</keyword>
<evidence type="ECO:0000256" key="4">
    <source>
        <dbReference type="ARBA" id="ARBA00022692"/>
    </source>
</evidence>
<dbReference type="STRING" id="1229276.DI53_0180"/>
<evidence type="ECO:0000313" key="9">
    <source>
        <dbReference type="EMBL" id="KGE16065.1"/>
    </source>
</evidence>
<evidence type="ECO:0000259" key="8">
    <source>
        <dbReference type="Pfam" id="PF07715"/>
    </source>
</evidence>
<dbReference type="InterPro" id="IPR008969">
    <property type="entry name" value="CarboxyPept-like_regulatory"/>
</dbReference>
<reference evidence="10" key="1">
    <citation type="submission" date="2014-04" db="EMBL/GenBank/DDBJ databases">
        <title>Whole-Genome optical mapping and complete genome sequence of Sphingobacterium deserti sp. nov., a new spaces isolated from desert in the west of China.</title>
        <authorList>
            <person name="Teng C."/>
            <person name="Zhou Z."/>
            <person name="Li X."/>
            <person name="Chen M."/>
            <person name="Lin M."/>
            <person name="Wang L."/>
            <person name="Su S."/>
            <person name="Zhang C."/>
            <person name="Zhang W."/>
        </authorList>
    </citation>
    <scope>NUCLEOTIDE SEQUENCE [LARGE SCALE GENOMIC DNA]</scope>
    <source>
        <strain evidence="10">ACCC05744</strain>
    </source>
</reference>
<dbReference type="InterPro" id="IPR039426">
    <property type="entry name" value="TonB-dep_rcpt-like"/>
</dbReference>
<dbReference type="NCBIfam" id="TIGR04056">
    <property type="entry name" value="OMP_RagA_SusC"/>
    <property type="match status" value="1"/>
</dbReference>
<dbReference type="RefSeq" id="WP_037494308.1">
    <property type="nucleotide sequence ID" value="NZ_JJMU01000002.1"/>
</dbReference>
<keyword evidence="6 7" id="KW-0998">Cell outer membrane</keyword>
<organism evidence="9 10">
    <name type="scientific">Sphingobacterium deserti</name>
    <dbReference type="NCBI Taxonomy" id="1229276"/>
    <lineage>
        <taxon>Bacteria</taxon>
        <taxon>Pseudomonadati</taxon>
        <taxon>Bacteroidota</taxon>
        <taxon>Sphingobacteriia</taxon>
        <taxon>Sphingobacteriales</taxon>
        <taxon>Sphingobacteriaceae</taxon>
        <taxon>Sphingobacterium</taxon>
    </lineage>
</organism>
<dbReference type="OrthoDB" id="9768177at2"/>
<keyword evidence="10" id="KW-1185">Reference proteome</keyword>
<evidence type="ECO:0000256" key="6">
    <source>
        <dbReference type="ARBA" id="ARBA00023237"/>
    </source>
</evidence>
<dbReference type="InterPro" id="IPR023996">
    <property type="entry name" value="TonB-dep_OMP_SusC/RagA"/>
</dbReference>
<dbReference type="Gene3D" id="2.40.170.20">
    <property type="entry name" value="TonB-dependent receptor, beta-barrel domain"/>
    <property type="match status" value="1"/>
</dbReference>
<dbReference type="InterPro" id="IPR012910">
    <property type="entry name" value="Plug_dom"/>
</dbReference>
<dbReference type="Pfam" id="PF07715">
    <property type="entry name" value="Plug"/>
    <property type="match status" value="1"/>
</dbReference>
<accession>A0A0B8TCE6</accession>
<evidence type="ECO:0000256" key="1">
    <source>
        <dbReference type="ARBA" id="ARBA00004571"/>
    </source>
</evidence>
<dbReference type="InterPro" id="IPR037066">
    <property type="entry name" value="Plug_dom_sf"/>
</dbReference>
<feature type="domain" description="TonB-dependent receptor plug" evidence="8">
    <location>
        <begin position="117"/>
        <end position="224"/>
    </location>
</feature>
<evidence type="ECO:0000256" key="2">
    <source>
        <dbReference type="ARBA" id="ARBA00022448"/>
    </source>
</evidence>
<comment type="subcellular location">
    <subcellularLocation>
        <location evidence="1 7">Cell outer membrane</location>
        <topology evidence="1 7">Multi-pass membrane protein</topology>
    </subcellularLocation>
</comment>
<reference evidence="9 10" key="2">
    <citation type="journal article" date="2015" name="PLoS ONE">
        <title>Whole-Genome Optical Mapping and Finished Genome Sequence of Sphingobacterium deserti sp. nov., a New Species Isolated from the Western Desert of China.</title>
        <authorList>
            <person name="Teng C."/>
            <person name="Zhou Z."/>
            <person name="Molnar I."/>
            <person name="Li X."/>
            <person name="Tang R."/>
            <person name="Chen M."/>
            <person name="Wang L."/>
            <person name="Su S."/>
            <person name="Zhang W."/>
            <person name="Lin M."/>
        </authorList>
    </citation>
    <scope>NUCLEOTIDE SEQUENCE [LARGE SCALE GENOMIC DNA]</scope>
    <source>
        <strain evidence="10">ACCC05744</strain>
    </source>
</reference>
<dbReference type="SUPFAM" id="SSF56935">
    <property type="entry name" value="Porins"/>
    <property type="match status" value="1"/>
</dbReference>
<dbReference type="eggNOG" id="COG1629">
    <property type="taxonomic scope" value="Bacteria"/>
</dbReference>
<proteinExistence type="inferred from homology"/>
<keyword evidence="4 7" id="KW-0812">Transmembrane</keyword>
<evidence type="ECO:0000256" key="7">
    <source>
        <dbReference type="PROSITE-ProRule" id="PRU01360"/>
    </source>
</evidence>